<evidence type="ECO:0000256" key="3">
    <source>
        <dbReference type="PROSITE-ProRule" id="PRU01331"/>
    </source>
</evidence>
<proteinExistence type="inferred from homology"/>
<gene>
    <name evidence="6" type="ORF">AGRA3207_003662</name>
</gene>
<dbReference type="InterPro" id="IPR036651">
    <property type="entry name" value="Gln_synt_N_sf"/>
</dbReference>
<dbReference type="RefSeq" id="WP_231335948.1">
    <property type="nucleotide sequence ID" value="NZ_CP059572.1"/>
</dbReference>
<keyword evidence="2" id="KW-0436">Ligase</keyword>
<protein>
    <submittedName>
        <fullName evidence="6">Glutamine synthetase</fullName>
    </submittedName>
</protein>
<dbReference type="PANTHER" id="PTHR43785">
    <property type="entry name" value="GAMMA-GLUTAMYLPUTRESCINE SYNTHETASE"/>
    <property type="match status" value="1"/>
</dbReference>
<evidence type="ECO:0000256" key="2">
    <source>
        <dbReference type="ARBA" id="ARBA00022598"/>
    </source>
</evidence>
<dbReference type="Gene3D" id="3.30.590.10">
    <property type="entry name" value="Glutamine synthetase/guanido kinase, catalytic domain"/>
    <property type="match status" value="1"/>
</dbReference>
<evidence type="ECO:0000313" key="7">
    <source>
        <dbReference type="Proteomes" id="UP001049518"/>
    </source>
</evidence>
<accession>A0ABX8QXD4</accession>
<dbReference type="Pfam" id="PF00120">
    <property type="entry name" value="Gln-synt_C"/>
    <property type="match status" value="1"/>
</dbReference>
<sequence>MTFQRTWSRRFATSSVGGRDLSGVWDDQRRAAAERIEADLADIDLVRVAFCDPHGLARSKTLSAQVFRHALRHGVDVSPGPFLFDTGHAVAVDFHKDPGLGVPELAGAGDMIVLPDPLTFHLLPHRDPDREPRTAWVLGDEYHRDGLPMPLSSRAVLRRVCEMYAERGLEPVVGLEVEWYLTRLLPGPPGNAGNGFGLQGEPPRVEAVDAGYQFNLDAYSDAVAPVVGPLVGMLTGLGLPLRTVEHESGPGQLEITFDPLPADEAADAMLLFRTLTKQYCARNGYHASFMALPGLDGADPSGWHIHQSVIGPDGRNLFDEGGPEPSESGSCRAYTDGLLAAAAELCLLSVPTVNGYHRFDPSYSLSPTEVSCRYEDRTALVRVLGGGESTHVETRLAEPCANPYLAIAAQLFAGLDGITGGDGPRAKHPAALPGSLRAALEAFRAGDRAEALLGKPLATCLARLKESEAGRYEHWCSQQDDIPRPTSWEHREYFAVY</sequence>
<dbReference type="Proteomes" id="UP001049518">
    <property type="component" value="Chromosome"/>
</dbReference>
<comment type="similarity">
    <text evidence="1 3 4">Belongs to the glutamine synthetase family.</text>
</comment>
<evidence type="ECO:0000256" key="1">
    <source>
        <dbReference type="ARBA" id="ARBA00009897"/>
    </source>
</evidence>
<feature type="domain" description="GS catalytic" evidence="5">
    <location>
        <begin position="153"/>
        <end position="497"/>
    </location>
</feature>
<keyword evidence="7" id="KW-1185">Reference proteome</keyword>
<reference evidence="6" key="1">
    <citation type="submission" date="2020-07" db="EMBL/GenBank/DDBJ databases">
        <authorList>
            <person name="Tarantini F.S."/>
            <person name="Hong K.W."/>
            <person name="Chan K.G."/>
        </authorList>
    </citation>
    <scope>NUCLEOTIDE SEQUENCE</scope>
    <source>
        <strain evidence="6">32-07</strain>
    </source>
</reference>
<evidence type="ECO:0000259" key="5">
    <source>
        <dbReference type="PROSITE" id="PS51987"/>
    </source>
</evidence>
<evidence type="ECO:0000313" key="6">
    <source>
        <dbReference type="EMBL" id="QXJ22629.1"/>
    </source>
</evidence>
<dbReference type="InterPro" id="IPR008146">
    <property type="entry name" value="Gln_synth_cat_dom"/>
</dbReference>
<dbReference type="InterPro" id="IPR014746">
    <property type="entry name" value="Gln_synth/guanido_kin_cat_dom"/>
</dbReference>
<dbReference type="PANTHER" id="PTHR43785:SF12">
    <property type="entry name" value="TYPE-1 GLUTAMINE SYNTHETASE 2"/>
    <property type="match status" value="1"/>
</dbReference>
<organism evidence="6 7">
    <name type="scientific">Actinomadura graeca</name>
    <dbReference type="NCBI Taxonomy" id="2750812"/>
    <lineage>
        <taxon>Bacteria</taxon>
        <taxon>Bacillati</taxon>
        <taxon>Actinomycetota</taxon>
        <taxon>Actinomycetes</taxon>
        <taxon>Streptosporangiales</taxon>
        <taxon>Thermomonosporaceae</taxon>
        <taxon>Actinomadura</taxon>
    </lineage>
</organism>
<dbReference type="EMBL" id="CP059572">
    <property type="protein sequence ID" value="QXJ22629.1"/>
    <property type="molecule type" value="Genomic_DNA"/>
</dbReference>
<dbReference type="SUPFAM" id="SSF55931">
    <property type="entry name" value="Glutamine synthetase/guanido kinase"/>
    <property type="match status" value="1"/>
</dbReference>
<dbReference type="PROSITE" id="PS51987">
    <property type="entry name" value="GS_CATALYTIC"/>
    <property type="match status" value="1"/>
</dbReference>
<evidence type="ECO:0000256" key="4">
    <source>
        <dbReference type="RuleBase" id="RU000384"/>
    </source>
</evidence>
<name>A0ABX8QXD4_9ACTN</name>
<dbReference type="Gene3D" id="3.10.20.70">
    <property type="entry name" value="Glutamine synthetase, N-terminal domain"/>
    <property type="match status" value="1"/>
</dbReference>
<dbReference type="SMART" id="SM01230">
    <property type="entry name" value="Gln-synt_C"/>
    <property type="match status" value="1"/>
</dbReference>
<dbReference type="SUPFAM" id="SSF54368">
    <property type="entry name" value="Glutamine synthetase, N-terminal domain"/>
    <property type="match status" value="1"/>
</dbReference>